<proteinExistence type="predicted"/>
<protein>
    <recommendedName>
        <fullName evidence="4">ATPase AAA-type core domain-containing protein</fullName>
    </recommendedName>
</protein>
<feature type="transmembrane region" description="Helical" evidence="1">
    <location>
        <begin position="47"/>
        <end position="65"/>
    </location>
</feature>
<comment type="caution">
    <text evidence="2">The sequence shown here is derived from an EMBL/GenBank/DDBJ whole genome shotgun (WGS) entry which is preliminary data.</text>
</comment>
<keyword evidence="1" id="KW-0812">Transmembrane</keyword>
<name>A0ABR2KLL5_9EUKA</name>
<evidence type="ECO:0008006" key="4">
    <source>
        <dbReference type="Google" id="ProtNLM"/>
    </source>
</evidence>
<organism evidence="2 3">
    <name type="scientific">Tritrichomonas musculus</name>
    <dbReference type="NCBI Taxonomy" id="1915356"/>
    <lineage>
        <taxon>Eukaryota</taxon>
        <taxon>Metamonada</taxon>
        <taxon>Parabasalia</taxon>
        <taxon>Tritrichomonadida</taxon>
        <taxon>Tritrichomonadidae</taxon>
        <taxon>Tritrichomonas</taxon>
    </lineage>
</organism>
<gene>
    <name evidence="2" type="ORF">M9Y10_029251</name>
</gene>
<dbReference type="Gene3D" id="3.40.50.300">
    <property type="entry name" value="P-loop containing nucleotide triphosphate hydrolases"/>
    <property type="match status" value="1"/>
</dbReference>
<reference evidence="2 3" key="1">
    <citation type="submission" date="2024-04" db="EMBL/GenBank/DDBJ databases">
        <title>Tritrichomonas musculus Genome.</title>
        <authorList>
            <person name="Alves-Ferreira E."/>
            <person name="Grigg M."/>
            <person name="Lorenzi H."/>
            <person name="Galac M."/>
        </authorList>
    </citation>
    <scope>NUCLEOTIDE SEQUENCE [LARGE SCALE GENOMIC DNA]</scope>
    <source>
        <strain evidence="2 3">EAF2021</strain>
    </source>
</reference>
<evidence type="ECO:0000313" key="2">
    <source>
        <dbReference type="EMBL" id="KAK8892029.1"/>
    </source>
</evidence>
<evidence type="ECO:0000256" key="1">
    <source>
        <dbReference type="SAM" id="Phobius"/>
    </source>
</evidence>
<sequence>MTEIDELEDLIEASANTGKIKAKTYGNTDTNLGDNQPTHHKNFFKKIFITLSIILVVLLIAFVFWPRRPPRSPYLPIPYIFNYNFKKTVLHYISLPSRNQILVITGPPGIGKTRGLNEISKKFLNNSKYLPISFDFVKITQHSSSKDIKDFLLTSILKAFHTIDSKQVNLTEVKKFSPFLDTIHMHNFQMSHMFLKEPILNKIFIVLNQTLKEGSESEYQQFFYLLDKFSNFLNIIIIANDPFRFYPFINFCHKYSSNTMKMGIIFDIDNIYQTDVLVNRNTKDKSIYRLFFLSEFDEKSAKNILVDKEYVFTKKIFPKLWDLFGGKGIYWAQFHDAIREGYGLNDAISMIQNQLATKFIHATSVGATRRVYYNRVSFLKKIIRKSENTIILDDIPIIEHYNEWGLLAPSGPNKIILTDKILISSIKKALKSL</sequence>
<dbReference type="InterPro" id="IPR027417">
    <property type="entry name" value="P-loop_NTPase"/>
</dbReference>
<dbReference type="Proteomes" id="UP001470230">
    <property type="component" value="Unassembled WGS sequence"/>
</dbReference>
<dbReference type="SUPFAM" id="SSF52540">
    <property type="entry name" value="P-loop containing nucleoside triphosphate hydrolases"/>
    <property type="match status" value="1"/>
</dbReference>
<keyword evidence="3" id="KW-1185">Reference proteome</keyword>
<accession>A0ABR2KLL5</accession>
<keyword evidence="1" id="KW-1133">Transmembrane helix</keyword>
<dbReference type="EMBL" id="JAPFFF010000004">
    <property type="protein sequence ID" value="KAK8892029.1"/>
    <property type="molecule type" value="Genomic_DNA"/>
</dbReference>
<keyword evidence="1" id="KW-0472">Membrane</keyword>
<evidence type="ECO:0000313" key="3">
    <source>
        <dbReference type="Proteomes" id="UP001470230"/>
    </source>
</evidence>